<dbReference type="OrthoDB" id="960855at2"/>
<sequence>MKFQGAVIKEQGVTFAIVVVKKHILDSPHESEEAISTFMPLFPGMPVVLMAQGFRGIPEYRGRADIVNFLANLHPSQIPWQEYTYS</sequence>
<proteinExistence type="predicted"/>
<accession>A0A432XJP7</accession>
<protein>
    <submittedName>
        <fullName evidence="1">Uncharacterized protein</fullName>
    </submittedName>
</protein>
<evidence type="ECO:0000313" key="1">
    <source>
        <dbReference type="EMBL" id="RUO48935.1"/>
    </source>
</evidence>
<dbReference type="AlphaFoldDB" id="A0A432XJP7"/>
<reference evidence="2" key="1">
    <citation type="journal article" date="2018" name="Front. Microbiol.">
        <title>Genome-Based Analysis Reveals the Taxonomy and Diversity of the Family Idiomarinaceae.</title>
        <authorList>
            <person name="Liu Y."/>
            <person name="Lai Q."/>
            <person name="Shao Z."/>
        </authorList>
    </citation>
    <scope>NUCLEOTIDE SEQUENCE [LARGE SCALE GENOMIC DNA]</scope>
    <source>
        <strain evidence="2">F23</strain>
    </source>
</reference>
<name>A0A432XJP7_9GAMM</name>
<dbReference type="RefSeq" id="WP_110576420.1">
    <property type="nucleotide sequence ID" value="NZ_PIPV01000018.1"/>
</dbReference>
<comment type="caution">
    <text evidence="1">The sequence shown here is derived from an EMBL/GenBank/DDBJ whole genome shotgun (WGS) entry which is preliminary data.</text>
</comment>
<evidence type="ECO:0000313" key="2">
    <source>
        <dbReference type="Proteomes" id="UP000287330"/>
    </source>
</evidence>
<dbReference type="Proteomes" id="UP000287330">
    <property type="component" value="Unassembled WGS sequence"/>
</dbReference>
<gene>
    <name evidence="1" type="ORF">CWE25_13010</name>
</gene>
<organism evidence="1 2">
    <name type="scientific">Idiomarina fontislapidosi</name>
    <dbReference type="NCBI Taxonomy" id="263723"/>
    <lineage>
        <taxon>Bacteria</taxon>
        <taxon>Pseudomonadati</taxon>
        <taxon>Pseudomonadota</taxon>
        <taxon>Gammaproteobacteria</taxon>
        <taxon>Alteromonadales</taxon>
        <taxon>Idiomarinaceae</taxon>
        <taxon>Idiomarina</taxon>
    </lineage>
</organism>
<dbReference type="EMBL" id="PIPV01000018">
    <property type="protein sequence ID" value="RUO48935.1"/>
    <property type="molecule type" value="Genomic_DNA"/>
</dbReference>
<keyword evidence="2" id="KW-1185">Reference proteome</keyword>